<dbReference type="Gene3D" id="2.40.10.220">
    <property type="entry name" value="predicted glycosyltransferase like domains"/>
    <property type="match status" value="1"/>
</dbReference>
<proteinExistence type="predicted"/>
<feature type="domain" description="PilZ" evidence="1">
    <location>
        <begin position="88"/>
        <end position="160"/>
    </location>
</feature>
<reference evidence="2 3" key="1">
    <citation type="submission" date="2022-08" db="EMBL/GenBank/DDBJ databases">
        <title>Genome Sequence of the sulphate-reducing bacterium, Pseudodesulfovibrio sp. SYK.</title>
        <authorList>
            <person name="Kondo R."/>
            <person name="Kataoka T."/>
        </authorList>
    </citation>
    <scope>NUCLEOTIDE SEQUENCE [LARGE SCALE GENOMIC DNA]</scope>
    <source>
        <strain evidence="2 3">SYK</strain>
    </source>
</reference>
<evidence type="ECO:0000259" key="1">
    <source>
        <dbReference type="Pfam" id="PF07238"/>
    </source>
</evidence>
<keyword evidence="3" id="KW-1185">Reference proteome</keyword>
<sequence length="172" mass="19663">MSEEKRSFSRIPVRLKGHARPMQSIDSPQLFSGDLGHLSASREALFRNSKLPEELTTFLAEMDRKLDQVIGILSKDSVRSDFSIDIEIMEISGAGVKFRSNEQFKPDDPLEIILVLSQMPVQMAGSKGRILDKESDTGLYRFEFVDMRGSDMETIVQFVFKQQREQIRNSKM</sequence>
<protein>
    <recommendedName>
        <fullName evidence="1">PilZ domain-containing protein</fullName>
    </recommendedName>
</protein>
<name>A0ABM8AXR0_9BACT</name>
<dbReference type="RefSeq" id="WP_281762030.1">
    <property type="nucleotide sequence ID" value="NZ_AP026709.1"/>
</dbReference>
<evidence type="ECO:0000313" key="3">
    <source>
        <dbReference type="Proteomes" id="UP001317742"/>
    </source>
</evidence>
<accession>A0ABM8AXR0</accession>
<organism evidence="2 3">
    <name type="scientific">Pseudodesulfovibrio nedwellii</name>
    <dbReference type="NCBI Taxonomy" id="2973072"/>
    <lineage>
        <taxon>Bacteria</taxon>
        <taxon>Pseudomonadati</taxon>
        <taxon>Thermodesulfobacteriota</taxon>
        <taxon>Desulfovibrionia</taxon>
        <taxon>Desulfovibrionales</taxon>
        <taxon>Desulfovibrionaceae</taxon>
    </lineage>
</organism>
<gene>
    <name evidence="2" type="ORF">SYK_04660</name>
</gene>
<evidence type="ECO:0000313" key="2">
    <source>
        <dbReference type="EMBL" id="BDQ36106.1"/>
    </source>
</evidence>
<dbReference type="Proteomes" id="UP001317742">
    <property type="component" value="Chromosome"/>
</dbReference>
<dbReference type="Pfam" id="PF07238">
    <property type="entry name" value="PilZ"/>
    <property type="match status" value="1"/>
</dbReference>
<dbReference type="InterPro" id="IPR009875">
    <property type="entry name" value="PilZ_domain"/>
</dbReference>
<dbReference type="EMBL" id="AP026709">
    <property type="protein sequence ID" value="BDQ36106.1"/>
    <property type="molecule type" value="Genomic_DNA"/>
</dbReference>